<comment type="caution">
    <text evidence="1">The sequence shown here is derived from an EMBL/GenBank/DDBJ whole genome shotgun (WGS) entry which is preliminary data.</text>
</comment>
<name>A0A645JEX2_9ZZZZ</name>
<proteinExistence type="predicted"/>
<protein>
    <submittedName>
        <fullName evidence="1">Uncharacterized protein</fullName>
    </submittedName>
</protein>
<accession>A0A645JEX2</accession>
<dbReference type="AlphaFoldDB" id="A0A645JEX2"/>
<organism evidence="1">
    <name type="scientific">bioreactor metagenome</name>
    <dbReference type="NCBI Taxonomy" id="1076179"/>
    <lineage>
        <taxon>unclassified sequences</taxon>
        <taxon>metagenomes</taxon>
        <taxon>ecological metagenomes</taxon>
    </lineage>
</organism>
<sequence>MPRRGKQFGCGFSTIPVGKGVIDIKGVVDVLKDRKEIHCSTLEVAGSADVLKESVAYLRSCGL</sequence>
<reference evidence="1" key="1">
    <citation type="submission" date="2019-08" db="EMBL/GenBank/DDBJ databases">
        <authorList>
            <person name="Kucharzyk K."/>
            <person name="Murdoch R.W."/>
            <person name="Higgins S."/>
            <person name="Loffler F."/>
        </authorList>
    </citation>
    <scope>NUCLEOTIDE SEQUENCE</scope>
</reference>
<evidence type="ECO:0000313" key="1">
    <source>
        <dbReference type="EMBL" id="MPN61209.1"/>
    </source>
</evidence>
<gene>
    <name evidence="1" type="ORF">SDC9_208943</name>
</gene>
<dbReference type="EMBL" id="VSSQ01137463">
    <property type="protein sequence ID" value="MPN61209.1"/>
    <property type="molecule type" value="Genomic_DNA"/>
</dbReference>